<feature type="domain" description="SGNH hydrolase-type esterase" evidence="2">
    <location>
        <begin position="68"/>
        <end position="261"/>
    </location>
</feature>
<dbReference type="EC" id="3.1.1.72" evidence="3"/>
<dbReference type="PANTHER" id="PTHR30383:SF5">
    <property type="entry name" value="SGNH HYDROLASE-TYPE ESTERASE DOMAIN-CONTAINING PROTEIN"/>
    <property type="match status" value="1"/>
</dbReference>
<dbReference type="RefSeq" id="WP_172186755.1">
    <property type="nucleotide sequence ID" value="NZ_CAWPPK010000168.1"/>
</dbReference>
<organism evidence="3 4">
    <name type="scientific">Microcoleus asticus IPMA8</name>
    <dbReference type="NCBI Taxonomy" id="2563858"/>
    <lineage>
        <taxon>Bacteria</taxon>
        <taxon>Bacillati</taxon>
        <taxon>Cyanobacteriota</taxon>
        <taxon>Cyanophyceae</taxon>
        <taxon>Oscillatoriophycideae</taxon>
        <taxon>Oscillatoriales</taxon>
        <taxon>Microcoleaceae</taxon>
        <taxon>Microcoleus</taxon>
        <taxon>Microcoleus asticus</taxon>
    </lineage>
</organism>
<evidence type="ECO:0000313" key="3">
    <source>
        <dbReference type="EMBL" id="NQE34140.1"/>
    </source>
</evidence>
<dbReference type="PANTHER" id="PTHR30383">
    <property type="entry name" value="THIOESTERASE 1/PROTEASE 1/LYSOPHOSPHOLIPASE L1"/>
    <property type="match status" value="1"/>
</dbReference>
<evidence type="ECO:0000256" key="1">
    <source>
        <dbReference type="SAM" id="Phobius"/>
    </source>
</evidence>
<sequence>MSANVRSPRPKSRLRQVLIRLAIAVITAIIAFNIPHSLIPVFKESVSEATPPPEIQNVLAGRRKIVTVGDSITEAGKYPGGYVWLLQRYLNALYPDRKIEIVNAGISGNKATDMQARFQKDAIDQKPDLVMINVGVNDVWHSFFDFQNLRFYPQGKLPTGVPLAQYREKITQMVLAAKAAGIRVVLLSPTPIGEILDCPENRRLQDYIAAMREIALQNQCLFIDLNAPFREVIGTYQKHAGKTLNLLAADGVHPNPSGYRIIAFTILRGLGVPAKDIENLEVKI</sequence>
<keyword evidence="1" id="KW-0472">Membrane</keyword>
<dbReference type="CDD" id="cd01834">
    <property type="entry name" value="SGNH_hydrolase_like_2"/>
    <property type="match status" value="1"/>
</dbReference>
<dbReference type="Gene3D" id="3.40.50.1110">
    <property type="entry name" value="SGNH hydrolase"/>
    <property type="match status" value="1"/>
</dbReference>
<dbReference type="InterPro" id="IPR013830">
    <property type="entry name" value="SGNH_hydro"/>
</dbReference>
<accession>A0ABX2CX40</accession>
<keyword evidence="3" id="KW-0378">Hydrolase</keyword>
<dbReference type="InterPro" id="IPR051532">
    <property type="entry name" value="Ester_Hydrolysis_Enzymes"/>
</dbReference>
<dbReference type="SUPFAM" id="SSF52266">
    <property type="entry name" value="SGNH hydrolase"/>
    <property type="match status" value="1"/>
</dbReference>
<proteinExistence type="predicted"/>
<dbReference type="GO" id="GO:0046555">
    <property type="term" value="F:acetylxylan esterase activity"/>
    <property type="evidence" value="ECO:0007669"/>
    <property type="project" value="UniProtKB-EC"/>
</dbReference>
<protein>
    <submittedName>
        <fullName evidence="3">Acetylxylan esterase</fullName>
        <ecNumber evidence="3">3.1.1.72</ecNumber>
    </submittedName>
</protein>
<reference evidence="3 4" key="1">
    <citation type="journal article" date="2020" name="Sci. Rep.">
        <title>A novel cyanobacterial geosmin producer, revising GeoA distribution and dispersion patterns in Bacteria.</title>
        <authorList>
            <person name="Churro C."/>
            <person name="Semedo-Aguiar A.P."/>
            <person name="Silva A.D."/>
            <person name="Pereira-Leal J.B."/>
            <person name="Leite R.B."/>
        </authorList>
    </citation>
    <scope>NUCLEOTIDE SEQUENCE [LARGE SCALE GENOMIC DNA]</scope>
    <source>
        <strain evidence="3 4">IPMA8</strain>
    </source>
</reference>
<gene>
    <name evidence="3" type="primary">axe2</name>
    <name evidence="3" type="ORF">E5S67_01863</name>
</gene>
<feature type="transmembrane region" description="Helical" evidence="1">
    <location>
        <begin position="21"/>
        <end position="42"/>
    </location>
</feature>
<keyword evidence="4" id="KW-1185">Reference proteome</keyword>
<evidence type="ECO:0000259" key="2">
    <source>
        <dbReference type="Pfam" id="PF13472"/>
    </source>
</evidence>
<evidence type="ECO:0000313" key="4">
    <source>
        <dbReference type="Proteomes" id="UP000702425"/>
    </source>
</evidence>
<keyword evidence="1" id="KW-1133">Transmembrane helix</keyword>
<comment type="caution">
    <text evidence="3">The sequence shown here is derived from an EMBL/GenBank/DDBJ whole genome shotgun (WGS) entry which is preliminary data.</text>
</comment>
<keyword evidence="1" id="KW-0812">Transmembrane</keyword>
<dbReference type="Pfam" id="PF13472">
    <property type="entry name" value="Lipase_GDSL_2"/>
    <property type="match status" value="1"/>
</dbReference>
<name>A0ABX2CX40_9CYAN</name>
<dbReference type="Proteomes" id="UP000702425">
    <property type="component" value="Unassembled WGS sequence"/>
</dbReference>
<dbReference type="InterPro" id="IPR036514">
    <property type="entry name" value="SGNH_hydro_sf"/>
</dbReference>
<dbReference type="EMBL" id="SRRZ01000025">
    <property type="protein sequence ID" value="NQE34140.1"/>
    <property type="molecule type" value="Genomic_DNA"/>
</dbReference>